<dbReference type="AlphaFoldDB" id="A0A1R1Q8D4"/>
<evidence type="ECO:0000256" key="1">
    <source>
        <dbReference type="ARBA" id="ARBA00022612"/>
    </source>
</evidence>
<dbReference type="InterPro" id="IPR018925">
    <property type="entry name" value="XtmA-like_N"/>
</dbReference>
<dbReference type="Gene3D" id="1.10.10.1400">
    <property type="entry name" value="Terminase, small subunit, N-terminal DNA-binding domain, HTH motif"/>
    <property type="match status" value="1"/>
</dbReference>
<dbReference type="InterPro" id="IPR005335">
    <property type="entry name" value="Terminase_ssu"/>
</dbReference>
<evidence type="ECO:0000256" key="2">
    <source>
        <dbReference type="ARBA" id="ARBA00023219"/>
    </source>
</evidence>
<keyword evidence="5" id="KW-1185">Reference proteome</keyword>
<accession>A0A1R1RQA1</accession>
<dbReference type="RefSeq" id="WP_076762263.1">
    <property type="nucleotide sequence ID" value="NZ_JARMMI010000005.1"/>
</dbReference>
<dbReference type="Pfam" id="PF03592">
    <property type="entry name" value="Terminase_2"/>
    <property type="match status" value="1"/>
</dbReference>
<dbReference type="GO" id="GO:0051276">
    <property type="term" value="P:chromosome organization"/>
    <property type="evidence" value="ECO:0007669"/>
    <property type="project" value="InterPro"/>
</dbReference>
<accession>A0A1R1Q8D4</accession>
<organism evidence="4 5">
    <name type="scientific">Bacillus swezeyi</name>
    <dbReference type="NCBI Taxonomy" id="1925020"/>
    <lineage>
        <taxon>Bacteria</taxon>
        <taxon>Bacillati</taxon>
        <taxon>Bacillota</taxon>
        <taxon>Bacilli</taxon>
        <taxon>Bacillales</taxon>
        <taxon>Bacillaceae</taxon>
        <taxon>Bacillus</taxon>
    </lineage>
</organism>
<evidence type="ECO:0000259" key="3">
    <source>
        <dbReference type="Pfam" id="PF10668"/>
    </source>
</evidence>
<keyword evidence="2" id="KW-0231">Viral genome packaging</keyword>
<gene>
    <name evidence="4" type="ORF">BW143_20955</name>
</gene>
<dbReference type="Pfam" id="PF10668">
    <property type="entry name" value="Phage_terminase"/>
    <property type="match status" value="1"/>
</dbReference>
<dbReference type="Proteomes" id="UP000187367">
    <property type="component" value="Unassembled WGS sequence"/>
</dbReference>
<protein>
    <submittedName>
        <fullName evidence="4">Terminase</fullName>
    </submittedName>
</protein>
<dbReference type="EMBL" id="MTJL01000050">
    <property type="protein sequence ID" value="OMH98856.1"/>
    <property type="molecule type" value="Genomic_DNA"/>
</dbReference>
<dbReference type="InterPro" id="IPR052404">
    <property type="entry name" value="SPP1-like_terminase"/>
</dbReference>
<evidence type="ECO:0000313" key="5">
    <source>
        <dbReference type="Proteomes" id="UP000187367"/>
    </source>
</evidence>
<dbReference type="PANTHER" id="PTHR41328:SF3">
    <property type="entry name" value="PBSX PHAGE TERMINASE SMALL SUBUNIT"/>
    <property type="match status" value="1"/>
</dbReference>
<name>A0A1R1Q8D4_9BACI</name>
<feature type="domain" description="PBSX phage terminase small subunit-like N-terminal" evidence="3">
    <location>
        <begin position="1"/>
        <end position="53"/>
    </location>
</feature>
<reference evidence="4 5" key="1">
    <citation type="submission" date="2017-01" db="EMBL/GenBank/DDBJ databases">
        <title>Bacillus phylogenomics.</title>
        <authorList>
            <person name="Dunlap C."/>
        </authorList>
    </citation>
    <scope>NUCLEOTIDE SEQUENCE [LARGE SCALE GENOMIC DNA]</scope>
    <source>
        <strain evidence="4 5">NRRL B-41282</strain>
    </source>
</reference>
<dbReference type="InterPro" id="IPR038713">
    <property type="entry name" value="Terminase_Gp1_N_sf"/>
</dbReference>
<evidence type="ECO:0000313" key="4">
    <source>
        <dbReference type="EMBL" id="OMH98856.1"/>
    </source>
</evidence>
<proteinExistence type="predicted"/>
<keyword evidence="1" id="KW-1188">Viral release from host cell</keyword>
<comment type="caution">
    <text evidence="4">The sequence shown here is derived from an EMBL/GenBank/DDBJ whole genome shotgun (WGS) entry which is preliminary data.</text>
</comment>
<sequence length="268" mass="30249">MPRPRDPKRDEAYKLYQKYEGNITNRAIASELGVSNQKISAWKIRDRWKEAVNGSQNGKGKPVGLIYNEGLNERQRLFCIYYVKSFNATQAAVKAGYSPASAHVTGCRLLKNEKVADEIRRIKKDMVGEIFVEAMDVLHVYVKIAFADMTDYVTFGKKEVQAVGKSGPLFDEENKPIMKEVSFVDVKHSDFVDGTVITEAKLGKEGIAIKLADKMKALDKLSQYFDLFPDSFKRKIEKEKLKLARQKTEKDAQDGAVEVLITRKGDSA</sequence>
<dbReference type="OrthoDB" id="7358785at2"/>
<dbReference type="PANTHER" id="PTHR41328">
    <property type="entry name" value="TERMINASE SMALL SUBUNIT-RELATED"/>
    <property type="match status" value="1"/>
</dbReference>